<accession>A0A2A2F7Y8</accession>
<comment type="caution">
    <text evidence="7">The sequence shown here is derived from an EMBL/GenBank/DDBJ whole genome shotgun (WGS) entry which is preliminary data.</text>
</comment>
<evidence type="ECO:0000256" key="3">
    <source>
        <dbReference type="ARBA" id="ARBA00011738"/>
    </source>
</evidence>
<dbReference type="Proteomes" id="UP000218896">
    <property type="component" value="Unassembled WGS sequence"/>
</dbReference>
<dbReference type="InterPro" id="IPR006016">
    <property type="entry name" value="UspA"/>
</dbReference>
<dbReference type="PANTHER" id="PTHR46268:SF23">
    <property type="entry name" value="UNIVERSAL STRESS PROTEIN A-RELATED"/>
    <property type="match status" value="1"/>
</dbReference>
<name>A0A2A2F7Y8_9GAMM</name>
<feature type="domain" description="UspA" evidence="6">
    <location>
        <begin position="4"/>
        <end position="141"/>
    </location>
</feature>
<dbReference type="Pfam" id="PF00582">
    <property type="entry name" value="Usp"/>
    <property type="match status" value="1"/>
</dbReference>
<dbReference type="PIRSF" id="PIRSF006276">
    <property type="entry name" value="UspA"/>
    <property type="match status" value="1"/>
</dbReference>
<evidence type="ECO:0000256" key="5">
    <source>
        <dbReference type="PIRNR" id="PIRNR006276"/>
    </source>
</evidence>
<gene>
    <name evidence="7" type="ORF">CK501_05025</name>
</gene>
<dbReference type="PRINTS" id="PR01438">
    <property type="entry name" value="UNVRSLSTRESS"/>
</dbReference>
<evidence type="ECO:0000256" key="1">
    <source>
        <dbReference type="ARBA" id="ARBA00004496"/>
    </source>
</evidence>
<keyword evidence="4 5" id="KW-0963">Cytoplasm</keyword>
<evidence type="ECO:0000259" key="6">
    <source>
        <dbReference type="Pfam" id="PF00582"/>
    </source>
</evidence>
<evidence type="ECO:0000313" key="8">
    <source>
        <dbReference type="Proteomes" id="UP000218896"/>
    </source>
</evidence>
<dbReference type="PANTHER" id="PTHR46268">
    <property type="entry name" value="STRESS RESPONSE PROTEIN NHAX"/>
    <property type="match status" value="1"/>
</dbReference>
<dbReference type="AlphaFoldDB" id="A0A2A2F7Y8"/>
<comment type="subcellular location">
    <subcellularLocation>
        <location evidence="1 5">Cytoplasm</location>
    </subcellularLocation>
</comment>
<evidence type="ECO:0000313" key="7">
    <source>
        <dbReference type="EMBL" id="PAU80930.1"/>
    </source>
</evidence>
<keyword evidence="8" id="KW-1185">Reference proteome</keyword>
<reference evidence="7 8" key="1">
    <citation type="submission" date="2017-08" db="EMBL/GenBank/DDBJ databases">
        <title>Halovibrio sewagensis sp. nov., isolated from wastewater of high salinity.</title>
        <authorList>
            <person name="Dong X."/>
            <person name="Zhang G."/>
        </authorList>
    </citation>
    <scope>NUCLEOTIDE SEQUENCE [LARGE SCALE GENOMIC DNA]</scope>
    <source>
        <strain evidence="7 8">YL5-2</strain>
    </source>
</reference>
<dbReference type="InterPro" id="IPR006015">
    <property type="entry name" value="Universal_stress_UspA"/>
</dbReference>
<comment type="similarity">
    <text evidence="2 5">Belongs to the universal stress protein A family.</text>
</comment>
<protein>
    <recommendedName>
        <fullName evidence="5">Universal stress protein</fullName>
    </recommendedName>
</protein>
<sequence>MSDYQRILVAIDLTEEAPEVLGKAKRLAESNAATLDLLHVVEPVGYAYGGDLPLDLSDLQQQLEDNARSKLDAYGDEHGVGPDNRHVVVGRPGSEVRRQAEERGCDLIVIGSHGRHGIQLLLGSTANSVLHGSPCDVLAVRIGG</sequence>
<dbReference type="SUPFAM" id="SSF52402">
    <property type="entry name" value="Adenine nucleotide alpha hydrolases-like"/>
    <property type="match status" value="1"/>
</dbReference>
<dbReference type="GO" id="GO:0005737">
    <property type="term" value="C:cytoplasm"/>
    <property type="evidence" value="ECO:0007669"/>
    <property type="project" value="UniProtKB-SubCell"/>
</dbReference>
<dbReference type="RefSeq" id="WP_095616658.1">
    <property type="nucleotide sequence ID" value="NZ_NSKD01000002.1"/>
</dbReference>
<comment type="subunit">
    <text evidence="3">Homodimer.</text>
</comment>
<organism evidence="7 8">
    <name type="scientific">Halovibrio salipaludis</name>
    <dbReference type="NCBI Taxonomy" id="2032626"/>
    <lineage>
        <taxon>Bacteria</taxon>
        <taxon>Pseudomonadati</taxon>
        <taxon>Pseudomonadota</taxon>
        <taxon>Gammaproteobacteria</taxon>
        <taxon>Oceanospirillales</taxon>
        <taxon>Halomonadaceae</taxon>
        <taxon>Halovibrio</taxon>
    </lineage>
</organism>
<evidence type="ECO:0000256" key="2">
    <source>
        <dbReference type="ARBA" id="ARBA00008791"/>
    </source>
</evidence>
<dbReference type="EMBL" id="NSKD01000002">
    <property type="protein sequence ID" value="PAU80930.1"/>
    <property type="molecule type" value="Genomic_DNA"/>
</dbReference>
<proteinExistence type="inferred from homology"/>
<dbReference type="Gene3D" id="3.40.50.620">
    <property type="entry name" value="HUPs"/>
    <property type="match status" value="1"/>
</dbReference>
<dbReference type="InterPro" id="IPR014729">
    <property type="entry name" value="Rossmann-like_a/b/a_fold"/>
</dbReference>
<evidence type="ECO:0000256" key="4">
    <source>
        <dbReference type="ARBA" id="ARBA00022490"/>
    </source>
</evidence>
<dbReference type="OrthoDB" id="9792500at2"/>